<evidence type="ECO:0000256" key="2">
    <source>
        <dbReference type="ARBA" id="ARBA00022801"/>
    </source>
</evidence>
<dbReference type="Pfam" id="PF18564">
    <property type="entry name" value="Glyco_hydro_5_C"/>
    <property type="match status" value="1"/>
</dbReference>
<reference evidence="7" key="1">
    <citation type="journal article" date="2019" name="Int. J. Syst. Evol. Microbiol.">
        <title>The Global Catalogue of Microorganisms (GCM) 10K type strain sequencing project: providing services to taxonomists for standard genome sequencing and annotation.</title>
        <authorList>
            <consortium name="The Broad Institute Genomics Platform"/>
            <consortium name="The Broad Institute Genome Sequencing Center for Infectious Disease"/>
            <person name="Wu L."/>
            <person name="Ma J."/>
        </authorList>
    </citation>
    <scope>NUCLEOTIDE SEQUENCE [LARGE SCALE GENOMIC DNA]</scope>
    <source>
        <strain evidence="7">JCM 17805</strain>
    </source>
</reference>
<evidence type="ECO:0000256" key="4">
    <source>
        <dbReference type="SAM" id="SignalP"/>
    </source>
</evidence>
<dbReference type="Pfam" id="PF00652">
    <property type="entry name" value="Ricin_B_lectin"/>
    <property type="match status" value="2"/>
</dbReference>
<name>A0ABP8VAA1_9GAMM</name>
<dbReference type="Pfam" id="PF00150">
    <property type="entry name" value="Cellulase"/>
    <property type="match status" value="1"/>
</dbReference>
<dbReference type="PANTHER" id="PTHR31308">
    <property type="match status" value="1"/>
</dbReference>
<dbReference type="PANTHER" id="PTHR31308:SF3">
    <property type="entry name" value="ENDOGLYCOCERAMIDASE"/>
    <property type="match status" value="1"/>
</dbReference>
<dbReference type="Gene3D" id="3.20.20.80">
    <property type="entry name" value="Glycosidases"/>
    <property type="match status" value="1"/>
</dbReference>
<dbReference type="Proteomes" id="UP001500604">
    <property type="component" value="Unassembled WGS sequence"/>
</dbReference>
<dbReference type="InterPro" id="IPR035992">
    <property type="entry name" value="Ricin_B-like_lectins"/>
</dbReference>
<dbReference type="RefSeq" id="WP_345199014.1">
    <property type="nucleotide sequence ID" value="NZ_BAABFL010000475.1"/>
</dbReference>
<feature type="domain" description="Ricin B lectin" evidence="5">
    <location>
        <begin position="598"/>
        <end position="724"/>
    </location>
</feature>
<keyword evidence="4" id="KW-0732">Signal</keyword>
<dbReference type="InterPro" id="IPR013780">
    <property type="entry name" value="Glyco_hydro_b"/>
</dbReference>
<dbReference type="Gene3D" id="2.80.10.50">
    <property type="match status" value="3"/>
</dbReference>
<dbReference type="Gene3D" id="2.60.40.1180">
    <property type="entry name" value="Golgi alpha-mannosidase II"/>
    <property type="match status" value="1"/>
</dbReference>
<sequence length="724" mass="82569">MFRNRCWRLLAVCLCTSLFIAGCKYKADNPRYITDDQGRALILHGLNTSSSAKGHPERMPWISQADVERETRDWGFNFVRFLIFWDAIEPQPGVYDEAYLDKVAERVKWYEDQGMYVLLDMHQDLYAYQFGGDGAPPWATITDGLPAEPQSPWWITYLQPGVSRAFDHFWRNDYGLQDHYADMWMHVAKRFKDIPNVIGYDLMNEPYGGTYVWPGFETFQLQPFYERVINRIRTVDQDTWLFIEPQALGINFGVASTLGVIDDPREGEERLVYAPHFYPPFLHEGGAYSDVDKWSFEPWGRERVNELNKMNMPIVVGEFGVGANQPGAGDFIDDVTLMADYMGSGWAYWSNDRGGWSPTDGSNNETIVAEHLTRTYPRAIAGQPVDYYFEAKSKEFRLVYDEKSGVTGPTEIYIPASRYYQDGWELSVSDPDGSWHSEWDSEREILKLWLDPGQSRHEVRVSPKYKNLYMSYLGKCIDVNHSGTENGTNVHLWNCNGSDAQGWVMDDDGALHSKVDPRMCLDVSGALQHDGNNIQLWECNGTNAQRWVLDTDNRVLRSALNQGKCLDVKGAGSGNGSNVHLWSCHGGEAQQVLVKAEQPAVYKPLKSGERCMDIAGGNMTDGSNVLLWDCHNGDNQQWRYEPLTGFIHSKKNPAYCLDNRGMAYDGGEVTIWRCTDSDNLRFDWYGNTLRSRHDSNIAVTATSHENGADIRQATFENHSTQKWR</sequence>
<feature type="signal peptide" evidence="4">
    <location>
        <begin position="1"/>
        <end position="21"/>
    </location>
</feature>
<dbReference type="InterPro" id="IPR052066">
    <property type="entry name" value="Glycosphingolipid_Hydrolases"/>
</dbReference>
<keyword evidence="7" id="KW-1185">Reference proteome</keyword>
<dbReference type="InterPro" id="IPR017853">
    <property type="entry name" value="GH"/>
</dbReference>
<feature type="chain" id="PRO_5045038869" description="Ricin B lectin domain-containing protein" evidence="4">
    <location>
        <begin position="22"/>
        <end position="724"/>
    </location>
</feature>
<evidence type="ECO:0000313" key="6">
    <source>
        <dbReference type="EMBL" id="GAA4652444.1"/>
    </source>
</evidence>
<dbReference type="InterPro" id="IPR018087">
    <property type="entry name" value="Glyco_hydro_5_CS"/>
</dbReference>
<evidence type="ECO:0000313" key="7">
    <source>
        <dbReference type="Proteomes" id="UP001500604"/>
    </source>
</evidence>
<dbReference type="InterPro" id="IPR041036">
    <property type="entry name" value="GH5_C"/>
</dbReference>
<keyword evidence="3" id="KW-0326">Glycosidase</keyword>
<dbReference type="InterPro" id="IPR001547">
    <property type="entry name" value="Glyco_hydro_5"/>
</dbReference>
<proteinExistence type="inferred from homology"/>
<organism evidence="6 7">
    <name type="scientific">Kistimonas scapharcae</name>
    <dbReference type="NCBI Taxonomy" id="1036133"/>
    <lineage>
        <taxon>Bacteria</taxon>
        <taxon>Pseudomonadati</taxon>
        <taxon>Pseudomonadota</taxon>
        <taxon>Gammaproteobacteria</taxon>
        <taxon>Oceanospirillales</taxon>
        <taxon>Endozoicomonadaceae</taxon>
        <taxon>Kistimonas</taxon>
    </lineage>
</organism>
<keyword evidence="2" id="KW-0378">Hydrolase</keyword>
<evidence type="ECO:0000256" key="3">
    <source>
        <dbReference type="ARBA" id="ARBA00023295"/>
    </source>
</evidence>
<protein>
    <recommendedName>
        <fullName evidence="5">Ricin B lectin domain-containing protein</fullName>
    </recommendedName>
</protein>
<dbReference type="SUPFAM" id="SSF51445">
    <property type="entry name" value="(Trans)glycosidases"/>
    <property type="match status" value="1"/>
</dbReference>
<gene>
    <name evidence="6" type="ORF">GCM10023116_47280</name>
</gene>
<feature type="domain" description="Ricin B lectin" evidence="5">
    <location>
        <begin position="464"/>
        <end position="595"/>
    </location>
</feature>
<evidence type="ECO:0000256" key="1">
    <source>
        <dbReference type="ARBA" id="ARBA00005641"/>
    </source>
</evidence>
<dbReference type="EMBL" id="BAABFL010000475">
    <property type="protein sequence ID" value="GAA4652444.1"/>
    <property type="molecule type" value="Genomic_DNA"/>
</dbReference>
<comment type="similarity">
    <text evidence="1">Belongs to the glycosyl hydrolase 5 (cellulase A) family.</text>
</comment>
<dbReference type="PROSITE" id="PS51257">
    <property type="entry name" value="PROKAR_LIPOPROTEIN"/>
    <property type="match status" value="1"/>
</dbReference>
<comment type="caution">
    <text evidence="6">The sequence shown here is derived from an EMBL/GenBank/DDBJ whole genome shotgun (WGS) entry which is preliminary data.</text>
</comment>
<dbReference type="InterPro" id="IPR000772">
    <property type="entry name" value="Ricin_B_lectin"/>
</dbReference>
<dbReference type="PROSITE" id="PS50231">
    <property type="entry name" value="RICIN_B_LECTIN"/>
    <property type="match status" value="2"/>
</dbReference>
<dbReference type="SUPFAM" id="SSF50370">
    <property type="entry name" value="Ricin B-like lectins"/>
    <property type="match status" value="2"/>
</dbReference>
<accession>A0ABP8VAA1</accession>
<evidence type="ECO:0000259" key="5">
    <source>
        <dbReference type="SMART" id="SM00458"/>
    </source>
</evidence>
<dbReference type="SMART" id="SM00458">
    <property type="entry name" value="RICIN"/>
    <property type="match status" value="2"/>
</dbReference>
<dbReference type="PROSITE" id="PS00659">
    <property type="entry name" value="GLYCOSYL_HYDROL_F5"/>
    <property type="match status" value="1"/>
</dbReference>